<dbReference type="PROSITE" id="PS51257">
    <property type="entry name" value="PROKAR_LIPOPROTEIN"/>
    <property type="match status" value="1"/>
</dbReference>
<dbReference type="GO" id="GO:0015979">
    <property type="term" value="P:photosynthesis"/>
    <property type="evidence" value="ECO:0007669"/>
    <property type="project" value="UniProtKB-KW"/>
</dbReference>
<feature type="chain" id="PRO_5030760340" evidence="3">
    <location>
        <begin position="25"/>
        <end position="372"/>
    </location>
</feature>
<evidence type="ECO:0000256" key="2">
    <source>
        <dbReference type="ARBA" id="ARBA00023276"/>
    </source>
</evidence>
<keyword evidence="6" id="KW-1185">Reference proteome</keyword>
<protein>
    <submittedName>
        <fullName evidence="5">Photosystem II stability/assembly factor-like uncharacterized protein</fullName>
    </submittedName>
</protein>
<evidence type="ECO:0000259" key="4">
    <source>
        <dbReference type="Pfam" id="PF14870"/>
    </source>
</evidence>
<dbReference type="EMBL" id="JACHHX010000002">
    <property type="protein sequence ID" value="MBB5014418.1"/>
    <property type="molecule type" value="Genomic_DNA"/>
</dbReference>
<dbReference type="InterPro" id="IPR015943">
    <property type="entry name" value="WD40/YVTN_repeat-like_dom_sf"/>
</dbReference>
<dbReference type="Pfam" id="PF14870">
    <property type="entry name" value="PSII_BNR"/>
    <property type="match status" value="2"/>
</dbReference>
<reference evidence="5 6" key="1">
    <citation type="submission" date="2020-08" db="EMBL/GenBank/DDBJ databases">
        <title>Genomic Encyclopedia of Type Strains, Phase IV (KMG-IV): sequencing the most valuable type-strain genomes for metagenomic binning, comparative biology and taxonomic classification.</title>
        <authorList>
            <person name="Goeker M."/>
        </authorList>
    </citation>
    <scope>NUCLEOTIDE SEQUENCE [LARGE SCALE GENOMIC DNA]</scope>
    <source>
        <strain evidence="5 6">DSM 25897</strain>
    </source>
</reference>
<name>A0A7W7V750_9GAMM</name>
<dbReference type="Proteomes" id="UP000519004">
    <property type="component" value="Unassembled WGS sequence"/>
</dbReference>
<dbReference type="InterPro" id="IPR036278">
    <property type="entry name" value="Sialidase_sf"/>
</dbReference>
<evidence type="ECO:0000313" key="6">
    <source>
        <dbReference type="Proteomes" id="UP000519004"/>
    </source>
</evidence>
<feature type="signal peptide" evidence="3">
    <location>
        <begin position="1"/>
        <end position="24"/>
    </location>
</feature>
<dbReference type="PANTHER" id="PTHR47199">
    <property type="entry name" value="PHOTOSYSTEM II STABILITY/ASSEMBLY FACTOR HCF136, CHLOROPLASTIC"/>
    <property type="match status" value="1"/>
</dbReference>
<dbReference type="InterPro" id="IPR028203">
    <property type="entry name" value="PSII_CF48-like_dom"/>
</dbReference>
<gene>
    <name evidence="5" type="ORF">HNQ58_000292</name>
</gene>
<keyword evidence="2" id="KW-0604">Photosystem II</keyword>
<evidence type="ECO:0000256" key="3">
    <source>
        <dbReference type="SAM" id="SignalP"/>
    </source>
</evidence>
<keyword evidence="1" id="KW-0602">Photosynthesis</keyword>
<feature type="domain" description="Photosynthesis system II assembly factor Ycf48/Hcf136-like" evidence="4">
    <location>
        <begin position="144"/>
        <end position="182"/>
    </location>
</feature>
<keyword evidence="3" id="KW-0732">Signal</keyword>
<sequence>MPKPAMRPLPVAAFLLILACPLAAQSPDGADEIPADDPAVLAAEPMPRAVHSLLLDVVANGTGLAVVGERGHVLLSSDGNRWVQAEHVPTRATLTAIAEAGGRYWAAGHDGVILHSRDDGRSWERQRVSPWRPGGADPEAGVPLLDILFLDESHGFAIGAYSLLLETRDGGASWQARFLADETVIPDEAGPVAAPDGEPSDWTFSEDELQLEAEADPHLNAIARTGSGALLIAGERGTVFRSRDQGDTWERLSLPYEGSMFGVLAWQGDHVLVFGLRGNVFESMDLGDSWIEIDTGTTSSLMGGHALPDGGALIVGAEGVVLHRPRAGAPFRVRTFTNQAGETPVLSGVLPAADGGLVVIGDRGVDRYRIQD</sequence>
<dbReference type="GO" id="GO:0009523">
    <property type="term" value="C:photosystem II"/>
    <property type="evidence" value="ECO:0007669"/>
    <property type="project" value="UniProtKB-KW"/>
</dbReference>
<proteinExistence type="predicted"/>
<organism evidence="5 6">
    <name type="scientific">Rehaibacterium terrae</name>
    <dbReference type="NCBI Taxonomy" id="1341696"/>
    <lineage>
        <taxon>Bacteria</taxon>
        <taxon>Pseudomonadati</taxon>
        <taxon>Pseudomonadota</taxon>
        <taxon>Gammaproteobacteria</taxon>
        <taxon>Lysobacterales</taxon>
        <taxon>Lysobacteraceae</taxon>
        <taxon>Rehaibacterium</taxon>
    </lineage>
</organism>
<dbReference type="SUPFAM" id="SSF50939">
    <property type="entry name" value="Sialidases"/>
    <property type="match status" value="1"/>
</dbReference>
<dbReference type="CDD" id="cd15482">
    <property type="entry name" value="Sialidase_non-viral"/>
    <property type="match status" value="1"/>
</dbReference>
<accession>A0A7W7V750</accession>
<dbReference type="RefSeq" id="WP_183947013.1">
    <property type="nucleotide sequence ID" value="NZ_JACHHX010000002.1"/>
</dbReference>
<dbReference type="PANTHER" id="PTHR47199:SF2">
    <property type="entry name" value="PHOTOSYSTEM II STABILITY_ASSEMBLY FACTOR HCF136, CHLOROPLASTIC"/>
    <property type="match status" value="1"/>
</dbReference>
<evidence type="ECO:0000256" key="1">
    <source>
        <dbReference type="ARBA" id="ARBA00022531"/>
    </source>
</evidence>
<comment type="caution">
    <text evidence="5">The sequence shown here is derived from an EMBL/GenBank/DDBJ whole genome shotgun (WGS) entry which is preliminary data.</text>
</comment>
<feature type="domain" description="Photosynthesis system II assembly factor Ycf48/Hcf136-like" evidence="4">
    <location>
        <begin position="65"/>
        <end position="134"/>
    </location>
</feature>
<dbReference type="AlphaFoldDB" id="A0A7W7V750"/>
<evidence type="ECO:0000313" key="5">
    <source>
        <dbReference type="EMBL" id="MBB5014418.1"/>
    </source>
</evidence>
<dbReference type="Gene3D" id="2.130.10.10">
    <property type="entry name" value="YVTN repeat-like/Quinoprotein amine dehydrogenase"/>
    <property type="match status" value="2"/>
</dbReference>